<dbReference type="SUPFAM" id="SSF53067">
    <property type="entry name" value="Actin-like ATPase domain"/>
    <property type="match status" value="2"/>
</dbReference>
<dbReference type="Gene3D" id="2.30.36.70">
    <property type="entry name" value="Actin, Chain A, domain 2"/>
    <property type="match status" value="1"/>
</dbReference>
<comment type="subunit">
    <text evidence="6">Component of the SWR1 chromatin remodeling complex.</text>
</comment>
<accession>A0AAD5XXE7</accession>
<proteinExistence type="inferred from homology"/>
<evidence type="ECO:0000313" key="8">
    <source>
        <dbReference type="EMBL" id="KAJ3223645.1"/>
    </source>
</evidence>
<dbReference type="AlphaFoldDB" id="A0AAD5XXE7"/>
<keyword evidence="9" id="KW-1185">Reference proteome</keyword>
<dbReference type="Gene3D" id="3.30.420.40">
    <property type="match status" value="2"/>
</dbReference>
<keyword evidence="4" id="KW-0963">Cytoplasm</keyword>
<dbReference type="Gene3D" id="3.90.640.10">
    <property type="entry name" value="Actin, Chain A, domain 4"/>
    <property type="match status" value="1"/>
</dbReference>
<dbReference type="GO" id="GO:0005737">
    <property type="term" value="C:cytoplasm"/>
    <property type="evidence" value="ECO:0007669"/>
    <property type="project" value="UniProtKB-SubCell"/>
</dbReference>
<dbReference type="GO" id="GO:0005634">
    <property type="term" value="C:nucleus"/>
    <property type="evidence" value="ECO:0007669"/>
    <property type="project" value="UniProtKB-ARBA"/>
</dbReference>
<evidence type="ECO:0000256" key="1">
    <source>
        <dbReference type="ARBA" id="ARBA00004496"/>
    </source>
</evidence>
<reference evidence="8" key="1">
    <citation type="submission" date="2020-05" db="EMBL/GenBank/DDBJ databases">
        <title>Phylogenomic resolution of chytrid fungi.</title>
        <authorList>
            <person name="Stajich J.E."/>
            <person name="Amses K."/>
            <person name="Simmons R."/>
            <person name="Seto K."/>
            <person name="Myers J."/>
            <person name="Bonds A."/>
            <person name="Quandt C.A."/>
            <person name="Barry K."/>
            <person name="Liu P."/>
            <person name="Grigoriev I."/>
            <person name="Longcore J.E."/>
            <person name="James T.Y."/>
        </authorList>
    </citation>
    <scope>NUCLEOTIDE SEQUENCE</scope>
    <source>
        <strain evidence="8">JEL0476</strain>
    </source>
</reference>
<comment type="caution">
    <text evidence="8">The sequence shown here is derived from an EMBL/GenBank/DDBJ whole genome shotgun (WGS) entry which is preliminary data.</text>
</comment>
<evidence type="ECO:0000256" key="3">
    <source>
        <dbReference type="ARBA" id="ARBA00018633"/>
    </source>
</evidence>
<comment type="subcellular location">
    <subcellularLocation>
        <location evidence="1">Cytoplasm</location>
    </subcellularLocation>
</comment>
<dbReference type="FunFam" id="3.90.640.10:FF:000014">
    <property type="entry name" value="Putative actin-related protein 6"/>
    <property type="match status" value="1"/>
</dbReference>
<evidence type="ECO:0000313" key="9">
    <source>
        <dbReference type="Proteomes" id="UP001211065"/>
    </source>
</evidence>
<dbReference type="InterPro" id="IPR043129">
    <property type="entry name" value="ATPase_NBD"/>
</dbReference>
<dbReference type="CDD" id="cd10210">
    <property type="entry name" value="ASKHA_NBD_Arp6"/>
    <property type="match status" value="1"/>
</dbReference>
<evidence type="ECO:0000256" key="5">
    <source>
        <dbReference type="ARBA" id="ARBA00025222"/>
    </source>
</evidence>
<evidence type="ECO:0000256" key="6">
    <source>
        <dbReference type="ARBA" id="ARBA00063309"/>
    </source>
</evidence>
<organism evidence="8 9">
    <name type="scientific">Clydaea vesicula</name>
    <dbReference type="NCBI Taxonomy" id="447962"/>
    <lineage>
        <taxon>Eukaryota</taxon>
        <taxon>Fungi</taxon>
        <taxon>Fungi incertae sedis</taxon>
        <taxon>Chytridiomycota</taxon>
        <taxon>Chytridiomycota incertae sedis</taxon>
        <taxon>Chytridiomycetes</taxon>
        <taxon>Lobulomycetales</taxon>
        <taxon>Lobulomycetaceae</taxon>
        <taxon>Clydaea</taxon>
    </lineage>
</organism>
<dbReference type="Pfam" id="PF00022">
    <property type="entry name" value="Actin"/>
    <property type="match status" value="2"/>
</dbReference>
<dbReference type="EMBL" id="JADGJW010000122">
    <property type="protein sequence ID" value="KAJ3223645.1"/>
    <property type="molecule type" value="Genomic_DNA"/>
</dbReference>
<dbReference type="SMART" id="SM00268">
    <property type="entry name" value="ACTIN"/>
    <property type="match status" value="1"/>
</dbReference>
<name>A0AAD5XXE7_9FUNG</name>
<comment type="function">
    <text evidence="5">Component of the SWR1 complex which mediates the ATP-dependent exchange of histone H2A for the H2A variant HZT1 leading to transcriptional regulation of selected genes by chromatin remodeling. Involved in chromosome stability.</text>
</comment>
<evidence type="ECO:0000256" key="7">
    <source>
        <dbReference type="ARBA" id="ARBA00073820"/>
    </source>
</evidence>
<sequence>MKELPIFILDNGSYTIKAGFFNKELNSENENPFIIPNCISRGKINKVNFIGSEVNECKDLSNLIQQRPFEKGYLTNWGLEKEIWDWIYFDSNLFSNFEPNEVQLLLTEPCFNLPNIAQSYEEIVFEEYEFESLYKTIGPKLAISLLCNNSKIPDCCLVVDSSYSFTYVVPFFEGEPIYGAIKRLNIGGKMDETYIINEVKEACCYVSTDFKNDMEKSRYPESSPILLEYVLPDFSTKRCGYIKDKTKIVQEGIDEQILLMNNERFTTPEIFFHPQYIGSEQPGLPEIIIDVIEATNLEPYEKELFFGNILLVGGNFKIKNFKERLYNELKKLAPVDVKINFTVPEE</sequence>
<comment type="similarity">
    <text evidence="2">Belongs to the actin family. ARP6 subfamily.</text>
</comment>
<dbReference type="Proteomes" id="UP001211065">
    <property type="component" value="Unassembled WGS sequence"/>
</dbReference>
<dbReference type="PANTHER" id="PTHR11937">
    <property type="entry name" value="ACTIN"/>
    <property type="match status" value="1"/>
</dbReference>
<protein>
    <recommendedName>
        <fullName evidence="3">Actin-like protein ARP6</fullName>
    </recommendedName>
    <alternativeName>
        <fullName evidence="7">Actin-like protein arp6</fullName>
    </alternativeName>
</protein>
<evidence type="ECO:0000256" key="2">
    <source>
        <dbReference type="ARBA" id="ARBA00005665"/>
    </source>
</evidence>
<gene>
    <name evidence="8" type="primary">ARP6</name>
    <name evidence="8" type="ORF">HK099_000883</name>
</gene>
<evidence type="ECO:0000256" key="4">
    <source>
        <dbReference type="ARBA" id="ARBA00022490"/>
    </source>
</evidence>
<dbReference type="InterPro" id="IPR004000">
    <property type="entry name" value="Actin"/>
</dbReference>